<accession>A0A554VAD0</accession>
<protein>
    <submittedName>
        <fullName evidence="1">Uncharacterized protein</fullName>
    </submittedName>
</protein>
<dbReference type="OrthoDB" id="5382295at2"/>
<keyword evidence="2" id="KW-1185">Reference proteome</keyword>
<sequence>MKKTFVLLITILLISCNQNKKEESVISEDTPKLTEEADNFDWLLGTWKINTKEVGKEMFENWDKKSKTEYVGLGFTVQNGDTIKKEKFGLIKLDNHWNFQIQLQGETKPSSFKMTSSNAHEFICENNARNFPNKQLDSPNKIKYRKKEDKIYATISGSKIKIHLELVKLQ</sequence>
<comment type="caution">
    <text evidence="1">The sequence shown here is derived from an EMBL/GenBank/DDBJ whole genome shotgun (WGS) entry which is preliminary data.</text>
</comment>
<evidence type="ECO:0000313" key="1">
    <source>
        <dbReference type="EMBL" id="TSE02927.1"/>
    </source>
</evidence>
<name>A0A554VAD0_9FLAO</name>
<reference evidence="1 2" key="1">
    <citation type="submission" date="2019-07" db="EMBL/GenBank/DDBJ databases">
        <title>The draft genome sequence of Aquimarina algiphila M91.</title>
        <authorList>
            <person name="Meng X."/>
        </authorList>
    </citation>
    <scope>NUCLEOTIDE SEQUENCE [LARGE SCALE GENOMIC DNA]</scope>
    <source>
        <strain evidence="1 2">M91</strain>
    </source>
</reference>
<dbReference type="RefSeq" id="WP_143919156.1">
    <property type="nucleotide sequence ID" value="NZ_CANMIK010000126.1"/>
</dbReference>
<evidence type="ECO:0000313" key="2">
    <source>
        <dbReference type="Proteomes" id="UP000318833"/>
    </source>
</evidence>
<dbReference type="PROSITE" id="PS51257">
    <property type="entry name" value="PROKAR_LIPOPROTEIN"/>
    <property type="match status" value="1"/>
</dbReference>
<dbReference type="Proteomes" id="UP000318833">
    <property type="component" value="Unassembled WGS sequence"/>
</dbReference>
<gene>
    <name evidence="1" type="ORF">FOF46_30280</name>
</gene>
<dbReference type="AlphaFoldDB" id="A0A554VAD0"/>
<dbReference type="EMBL" id="VLNR01000133">
    <property type="protein sequence ID" value="TSE02927.1"/>
    <property type="molecule type" value="Genomic_DNA"/>
</dbReference>
<proteinExistence type="predicted"/>
<organism evidence="1 2">
    <name type="scientific">Aquimarina algiphila</name>
    <dbReference type="NCBI Taxonomy" id="2047982"/>
    <lineage>
        <taxon>Bacteria</taxon>
        <taxon>Pseudomonadati</taxon>
        <taxon>Bacteroidota</taxon>
        <taxon>Flavobacteriia</taxon>
        <taxon>Flavobacteriales</taxon>
        <taxon>Flavobacteriaceae</taxon>
        <taxon>Aquimarina</taxon>
    </lineage>
</organism>